<dbReference type="InterPro" id="IPR036282">
    <property type="entry name" value="Glutathione-S-Trfase_C_sf"/>
</dbReference>
<comment type="similarity">
    <text evidence="1">Belongs to the GST superfamily.</text>
</comment>
<gene>
    <name evidence="4" type="ORF">GCM10007916_34120</name>
</gene>
<accession>A0ABQ6E5R0</accession>
<organism evidence="4 5">
    <name type="scientific">Psychromonas marina</name>
    <dbReference type="NCBI Taxonomy" id="88364"/>
    <lineage>
        <taxon>Bacteria</taxon>
        <taxon>Pseudomonadati</taxon>
        <taxon>Pseudomonadota</taxon>
        <taxon>Gammaproteobacteria</taxon>
        <taxon>Alteromonadales</taxon>
        <taxon>Psychromonadaceae</taxon>
        <taxon>Psychromonas</taxon>
    </lineage>
</organism>
<comment type="caution">
    <text evidence="4">The sequence shown here is derived from an EMBL/GenBank/DDBJ whole genome shotgun (WGS) entry which is preliminary data.</text>
</comment>
<evidence type="ECO:0000256" key="1">
    <source>
        <dbReference type="RuleBase" id="RU003494"/>
    </source>
</evidence>
<dbReference type="Pfam" id="PF02798">
    <property type="entry name" value="GST_N"/>
    <property type="match status" value="1"/>
</dbReference>
<dbReference type="InterPro" id="IPR040079">
    <property type="entry name" value="Glutathione_S-Trfase"/>
</dbReference>
<evidence type="ECO:0000313" key="5">
    <source>
        <dbReference type="Proteomes" id="UP001157353"/>
    </source>
</evidence>
<dbReference type="InterPro" id="IPR004046">
    <property type="entry name" value="GST_C"/>
</dbReference>
<feature type="domain" description="GST N-terminal" evidence="2">
    <location>
        <begin position="1"/>
        <end position="81"/>
    </location>
</feature>
<name>A0ABQ6E5R0_9GAMM</name>
<keyword evidence="5" id="KW-1185">Reference proteome</keyword>
<dbReference type="Proteomes" id="UP001157353">
    <property type="component" value="Unassembled WGS sequence"/>
</dbReference>
<dbReference type="SFLD" id="SFLDG00358">
    <property type="entry name" value="Main_(cytGST)"/>
    <property type="match status" value="1"/>
</dbReference>
<evidence type="ECO:0000313" key="4">
    <source>
        <dbReference type="EMBL" id="GLS92341.1"/>
    </source>
</evidence>
<dbReference type="InterPro" id="IPR036249">
    <property type="entry name" value="Thioredoxin-like_sf"/>
</dbReference>
<dbReference type="Pfam" id="PF00043">
    <property type="entry name" value="GST_C"/>
    <property type="match status" value="1"/>
</dbReference>
<dbReference type="EMBL" id="BSPQ01000021">
    <property type="protein sequence ID" value="GLS92341.1"/>
    <property type="molecule type" value="Genomic_DNA"/>
</dbReference>
<dbReference type="Gene3D" id="3.40.30.10">
    <property type="entry name" value="Glutaredoxin"/>
    <property type="match status" value="1"/>
</dbReference>
<dbReference type="SUPFAM" id="SSF52833">
    <property type="entry name" value="Thioredoxin-like"/>
    <property type="match status" value="1"/>
</dbReference>
<dbReference type="CDD" id="cd03189">
    <property type="entry name" value="GST_C_GTT1_like"/>
    <property type="match status" value="1"/>
</dbReference>
<dbReference type="PROSITE" id="PS50405">
    <property type="entry name" value="GST_CTER"/>
    <property type="match status" value="1"/>
</dbReference>
<dbReference type="InterPro" id="IPR010987">
    <property type="entry name" value="Glutathione-S-Trfase_C-like"/>
</dbReference>
<dbReference type="PANTHER" id="PTHR44051">
    <property type="entry name" value="GLUTATHIONE S-TRANSFERASE-RELATED"/>
    <property type="match status" value="1"/>
</dbReference>
<dbReference type="SUPFAM" id="SSF47616">
    <property type="entry name" value="GST C-terminal domain-like"/>
    <property type="match status" value="1"/>
</dbReference>
<dbReference type="RefSeq" id="WP_284205445.1">
    <property type="nucleotide sequence ID" value="NZ_BSPQ01000021.1"/>
</dbReference>
<dbReference type="Gene3D" id="1.20.1050.10">
    <property type="match status" value="1"/>
</dbReference>
<sequence length="209" mass="23802">MIKLHHLNKSRSKRIIWLLEELGLDYQIVPYQRDAATFLAPPELKNIHPLGKSPVIQDNDLIISESGAITEYLIDKYGQTVNATGLAPDPESNEYVAYLQWLHFAESSAMLPLLLKMFIDKDGCETNFVSQYANTEIDNVISYFDQSLENKRYLVGDSLTGADIMMSFIVEIVTNNGQLSKYKNIERYATQLATHPAFFKAEIIEQQYS</sequence>
<reference evidence="5" key="1">
    <citation type="journal article" date="2019" name="Int. J. Syst. Evol. Microbiol.">
        <title>The Global Catalogue of Microorganisms (GCM) 10K type strain sequencing project: providing services to taxonomists for standard genome sequencing and annotation.</title>
        <authorList>
            <consortium name="The Broad Institute Genomics Platform"/>
            <consortium name="The Broad Institute Genome Sequencing Center for Infectious Disease"/>
            <person name="Wu L."/>
            <person name="Ma J."/>
        </authorList>
    </citation>
    <scope>NUCLEOTIDE SEQUENCE [LARGE SCALE GENOMIC DNA]</scope>
    <source>
        <strain evidence="5">NBRC 103166</strain>
    </source>
</reference>
<dbReference type="SFLD" id="SFLDS00019">
    <property type="entry name" value="Glutathione_Transferase_(cytos"/>
    <property type="match status" value="1"/>
</dbReference>
<dbReference type="CDD" id="cd03046">
    <property type="entry name" value="GST_N_GTT1_like"/>
    <property type="match status" value="1"/>
</dbReference>
<proteinExistence type="inferred from homology"/>
<evidence type="ECO:0000259" key="2">
    <source>
        <dbReference type="PROSITE" id="PS50404"/>
    </source>
</evidence>
<feature type="domain" description="GST C-terminal" evidence="3">
    <location>
        <begin position="91"/>
        <end position="209"/>
    </location>
</feature>
<dbReference type="PANTHER" id="PTHR44051:SF9">
    <property type="entry name" value="GLUTATHIONE S-TRANSFERASE 1"/>
    <property type="match status" value="1"/>
</dbReference>
<dbReference type="PROSITE" id="PS50404">
    <property type="entry name" value="GST_NTER"/>
    <property type="match status" value="1"/>
</dbReference>
<evidence type="ECO:0000259" key="3">
    <source>
        <dbReference type="PROSITE" id="PS50405"/>
    </source>
</evidence>
<dbReference type="InterPro" id="IPR004045">
    <property type="entry name" value="Glutathione_S-Trfase_N"/>
</dbReference>
<protein>
    <submittedName>
        <fullName evidence="4">Glutathione S-transferase</fullName>
    </submittedName>
</protein>
<dbReference type="SFLD" id="SFLDG01150">
    <property type="entry name" value="Main.1:_Beta-like"/>
    <property type="match status" value="1"/>
</dbReference>